<dbReference type="Proteomes" id="UP000663844">
    <property type="component" value="Unassembled WGS sequence"/>
</dbReference>
<sequence length="4673" mass="550822">MSNEANDGVDLQVNSSNLIEQKMNIYVLRCTTAEEKYKIKCYLNNDVKFNFNRDQAFDENVSISPYIYKAELDLIINTKDHLLLKVQNGLLPIKNYRLRLSRKLFQTDKTYRDYNDDKERYFHNPRSTQHYFLFDINFAKNYTDSPPGYNVPFWSQLCLYTFYIIRYEMYDVFDTLIEQFQKFIQEYQPKLTREEFNDFFQTCHTYLFYAMAGRVKQHIADKFIICISGLLPITKTNFDLMSSFTIDFTKAFMEDVTKYYDHILATIKSNEWPLFRDGFVLFLSIELLSRSADTINLINRMKNDECKKDLANVLLQRLDELQKPILGLNWTDLFQLVDPNILTLRQLKLTRSIQVYITCLIQIIAINKSEMDINDTIIRQFDQLVYDDHLPVDLESIKFLLKFLPVESTETDEDSKYILQTVNKAIESSITLRAKIKNYLYTLETTIQQFIDIRFIISCQSKSIILFNVDKQDLLIHLLSNAHTSYSYEFFKQWFHSFLLFNDQTDDRKRKDYQDLLQHWSSLITRSHEIMIKIMIDIDGLINAFENKDYQLIFIHHMIKLCFLQGSIYRIISEGLVNVSNELFRDQFKKQFALDCLNISQDKLKQIYNPENPLYYLINIYKETKGTSQLVNDLICLTTNKIQFNINEILRDGFEKPTRTSCIYAILFEDYFKGSLLNQTIIDQLLALWNIWEDEGFRANQLQSWKKFSDEERQIVQRIWNYVSEKAKKQFQIDSLIDKHRREMDEKIQIKEKITKCLDIYCQNACDKQLYFDLFSEIESQFKSEIIRSIKIPDEIQILLPLANRLNPLEKLYAWKTFLAENRTDNANNLPTTTDSPPRPITDDESLLYDDSQEHTTTTTNLSLRNNRRRLHEIISNGDENTFLDQRTCMEILNDNIKILDMFTERLGEICSNWKNIPLNSILDLFPDIKYIDHDFEILRPLLNSKATENIKLILDYWKDRDYIIHICQGYINMISNLNMSYGKICDMSNKIAGINSQTCGFECCVYYQYFLSSFFKQHSKELLDFISQYSLSNELITFLNLLSSTDVDNLLQAVNDWDETLINTKTVLDFVMLKRFFVRFNQEINVTQDHPALSNSVQIQEAFDRTYNDEQFKNIFDCFEQCSASLTSIKRIHLELTDKELSKRKRISDLMKNITFTFIEQSNKFNINIQPQSMCFNDLSELRDRARLIEYSTNNNNQYLIDSECDINVLRSFVTFVEIVEKILKNFFSLNIAGHPSIIDYLSPNKSFTCINSDYQELIKFSLKLDDLLDDWEMHLCQMYEKHIDLTYFSYQQIWIIEDYLYNHIQPLKTNHPGYHLLKYINIESNTIQNEYLPMKSIDPTERLENIGKILSAQRIKTDIIYREENRQNKKVYLVETSDEGILRAILSIFQNLQTTFTVNHLFYCTDETSWMEIRAFTYRCFYSQTLHQLIRPEVLSSSIHDQFTRLLKQLIEHYPQHYFRLAIITTISNTHLQLINSLRTLQIVQTIHDQDMLNKSDLKQIIQQLIKENCTLVTSTINGLGKTYLIKNEIRKKNKKYIKFPIRGDIDVDNIAKRLLDYGDELISLNAALHIDIGTINNVKQLNELIYCLLLFRSFRLKQIAVYVPSDVPIYIELDSSPSSINVQEKIVLFQFMNSKHIDSIDWDGFEIYNPPAIHLVVNYLQAIKDKTILAQHITEDNVTYFNTSTCISLLKESFLQDKNPEFITWTQLSIFISVYYNLFAGFSRCGYFLIDALPDPQLRLDILQSLLQSSNQFTSLCVENVRKNQRSVHKNEPTITFSDAIVRWDKTQPFTIVFSATDNPIFVYKKPTDVPSTLVETYKLYHEIITQQRNSQLNDIFPDYHYFAHTQFFLKLVLLSKKYFNKSICLKCYGQFEYERICCYKCETNETLVRSNSLQTADIIKFQESIARKIQDEYVLTPDNYIKMLLIYLRVQSGLPVLIMGETGCGKTALIQFLCQKILDDEMEIFRIHAGVTSEQIIKKFYKFSQRAHECLQQDKRLWVFLDEFNTTPNIDLIKELTCERTLLGKSLPGNMVLLGACNPQRSKAYRENMDNHIGIKKDAYEMQRLKDTCGISLLYTVVSIPETMLEYIWDYGYLDDVIEVEYIRTMLNTCEELTKDKIWFELTVKIISKSHEFFRDLEDISSVSLRDVARFCRLYNWFRKSIIEREGDEKFSNNSSTLLRRSSLIALLLCYYFRLNSSKDRKNYINLMEENLKGVLSTRSNIPNYLMTFLDVEQKKLIERMILPPGTAKNRALLDNIFVLLVCIVNRIPVVICGKPGCSKTSAVQIVLSNLKGKKSSDEYFQKLPELITVSYQGSQNCTSESIIKVFQRADKYLNVESDANILPVIVFDEIGLAELSPHNPLKVLHSKLEVETCQYGFVGLSNWRLDASKMNRALYLSCPDPTIVDLKLTAKTISDALVPSEGQIYRIDPLIIEALAVSYHKLYEFFTIQQEQQKYSNYFGLRDFYSLIKGVVNDLIKINDEYEAYECIRRQLIINFDGIYDASQFMWKRFCEHKHSEHLINQYKSPTFKQLLDQRLTSRQGRYLMLIAENESVIDYVERYIIVKHQPPSVRTLIGSCFSGDLISGRTYTEQYNYRVLMDIILYAETNVTLVMRRMGHLYDNLYDLFNQNFAISGKKKYCRIALGALYHPRCLVNEDFYCVVFIRKDDLMKCDPPFLNRFEKHIINMESLVHQRHWFITNNILTELMNLLPTNINKHFPLLQHLFVDYSNDYICNLVIDTFNDLKLSIDDENNTLDIVNFCKNKLLHTSSFDLPLILSLQSNQCHPLIDQYYDIHTDLTFQTVINQALNETILPNQIIYTYTQVYHTINCNSDDIDIIKLSMFKTELELTNQIKQHYQKQNHKRLLIIRVDYHQEHEHILLLKHILLNSKIQPTNRSVWLIFHLQRNMLNQTINEVLFNGWSTLMINDLNENKLIPKNILLNPSYIDLITHPYFLISECLLDELIDRCLTKFRYIVSHKNLIPQINIRRNQIIEHLTTTVQSQSLRSIIQEQLFKLIEKITVPRFSDWRQDLLTNGILIGTCRSFNDALQSIISIFYENYLLLLFSHLEKSSFIDSFLFLCKNPTNYLLNKIWFDCLKSTLKTIDTTIINVDIIEMPLFFNLHLPCAKTEYETIRLIRQTISQRRDDNNINEEDLIHFAIKQLRTKSIYGSNIDTILDDNNLFQYYYYDQLILAQDEAKIYQLSSPFIQCLIMSNSTRSINDRLKHLLIDYNELFDILRLFEISTKLINEDDYLNKLFHQQFFTLNNNDSTLIKNDSKFYKLVLTNEDFYLVSPKSEISTDDIFSCEGDPFIEVSLMNLIELLVSQSVIDHVDNIEQLTVTYSLVAQSILNLRNYSVNNLEKLRSFISLIRCITTLISTNKALDVFKQACRYASFDATFETCDHIHKFINHLQEIISKNEPNTNEIVIQRTLLKLESEFLKNWLVDHGDEYLNIITLMSKSDNNLWQYSAKIFTYIDRKLQLLPMIKDFNGQLPSIEDYLELNENLQELTNQYQQFDEHLRQLNDSSRKIEHIMVTRIHMHLILTMNNKEIIEDILQKHFVQFEENLREIQNTQKNYGTTLISLISWLKYYSQLYAYILINDSHHTILEDIDKLLTRDDFLFCSTIKLFIIKQLCQMSNITLDNLRDIIFNRNVTWMKPMLALFSGQKTQEARKLLILPTPLFECREEFLRVDNILTRNVDINKIRQLIVQCKTNQNTFYCFIIWFIHYYTQFYINENAPVNSYYQQLIEKDLSKEIIDCFERIGYKLLVFLCTNFNNSTYFHLHSNMTNDDVHQRLVALNIIALLLSLKTSQYTSHLSSLLFDGNLKMPENYTEHLQSSVCLPGLLSSNPIITQMIDVRTTVKERLDQGQIHEPGKFVYRCSEDCLWMYFFINCGVPVDHSQCPLCRRDIGAAQYGILIERNPPQIRLTIDEGFQFINNHIEQYNKIPRYGYHNLTPAIQSNQNEKPDHLNRSISYRFMHMITHATLLFLDELSLLTNFGLVNPLHFKEHFEKDYSLLHQQTTDNEQCYIWLYKLINHMLNKDFVLRGFMNTNDKVIQLEKVLEEKLIFNHIDSIANEINQYKIAYAEYIREQNTETIFIDFIDEIFQDETKYPLLNFFNITNIYTSNPINEFRIRLQTIPYGDTTYPVTTFLMKRLNDYTNIQYLYSIVQFTNYLIEKFNHRIKRNDAAETSISYYLTHGSDCEIISQLYQEFLHAWYKLNFNEVRYGCQTAKFELSSSSEEDFATNTKIAMVLLNTTKDDSSILLAGCLRTIGELQNEIVHFFHNRIINDAETSRYRENVIPIQSIRPEHMLHLDENIISRKLITDGFTINYHYGKSKDIIYDYEEIELTLRNMIGCLPLIDTEKLRFLNYQFELYSENTSLINDVRARIKQEFLKENERIKLKNLINGMQNDDMLHYFGSLDYVFTYLRNIDDEITNEAITIQLFVEKYIRSSACLNDNVLQRPPFATIHLKYIIDLYELIEESVFDQVLRHYIKQNLTEESFSIDQRKTLTKQFSDMTYRKSNISISLQNIHVWIGILKRLMVRVLSNVNVSLDVPIQIYLERTDLWTGNITEADIQTFEVHDEILLQHTYVILKGLENEQDKSLSTNDKCANIEQPTILKNVLQTSDSQLLKAQTWHTDSISNAKTMTKVIKSEKNTGKKMRV</sequence>
<organism evidence="3 4">
    <name type="scientific">Adineta steineri</name>
    <dbReference type="NCBI Taxonomy" id="433720"/>
    <lineage>
        <taxon>Eukaryota</taxon>
        <taxon>Metazoa</taxon>
        <taxon>Spiralia</taxon>
        <taxon>Gnathifera</taxon>
        <taxon>Rotifera</taxon>
        <taxon>Eurotatoria</taxon>
        <taxon>Bdelloidea</taxon>
        <taxon>Adinetida</taxon>
        <taxon>Adinetidae</taxon>
        <taxon>Adineta</taxon>
    </lineage>
</organism>
<comment type="caution">
    <text evidence="3">The sequence shown here is derived from an EMBL/GenBank/DDBJ whole genome shotgun (WGS) entry which is preliminary data.</text>
</comment>
<feature type="coiled-coil region" evidence="1">
    <location>
        <begin position="3503"/>
        <end position="3530"/>
    </location>
</feature>
<evidence type="ECO:0000259" key="2">
    <source>
        <dbReference type="SMART" id="SM00382"/>
    </source>
</evidence>
<dbReference type="Gene3D" id="3.40.50.300">
    <property type="entry name" value="P-loop containing nucleotide triphosphate hydrolases"/>
    <property type="match status" value="2"/>
</dbReference>
<keyword evidence="1" id="KW-0175">Coiled coil</keyword>
<dbReference type="CDD" id="cd00009">
    <property type="entry name" value="AAA"/>
    <property type="match status" value="1"/>
</dbReference>
<proteinExistence type="predicted"/>
<dbReference type="InterPro" id="IPR003593">
    <property type="entry name" value="AAA+_ATPase"/>
</dbReference>
<evidence type="ECO:0000313" key="3">
    <source>
        <dbReference type="EMBL" id="CAF3534504.1"/>
    </source>
</evidence>
<dbReference type="PANTHER" id="PTHR22605:SF1">
    <property type="entry name" value="RZ-TYPE DOMAIN-CONTAINING PROTEIN"/>
    <property type="match status" value="1"/>
</dbReference>
<evidence type="ECO:0000313" key="4">
    <source>
        <dbReference type="Proteomes" id="UP000663844"/>
    </source>
</evidence>
<protein>
    <recommendedName>
        <fullName evidence="2">AAA+ ATPase domain-containing protein</fullName>
    </recommendedName>
</protein>
<feature type="domain" description="AAA+ ATPase" evidence="2">
    <location>
        <begin position="2270"/>
        <end position="2435"/>
    </location>
</feature>
<evidence type="ECO:0000256" key="1">
    <source>
        <dbReference type="SAM" id="Coils"/>
    </source>
</evidence>
<name>A0A818J2G5_9BILA</name>
<dbReference type="Pfam" id="PF12775">
    <property type="entry name" value="AAA_7"/>
    <property type="match status" value="1"/>
</dbReference>
<dbReference type="InterPro" id="IPR031248">
    <property type="entry name" value="RNF213"/>
</dbReference>
<dbReference type="PANTHER" id="PTHR22605">
    <property type="entry name" value="RZ-TYPE DOMAIN-CONTAINING PROTEIN"/>
    <property type="match status" value="1"/>
</dbReference>
<gene>
    <name evidence="3" type="ORF">OXD698_LOCUS3115</name>
</gene>
<dbReference type="EMBL" id="CAJOAZ010000108">
    <property type="protein sequence ID" value="CAF3534504.1"/>
    <property type="molecule type" value="Genomic_DNA"/>
</dbReference>
<accession>A0A818J2G5</accession>
<dbReference type="GO" id="GO:0004842">
    <property type="term" value="F:ubiquitin-protein transferase activity"/>
    <property type="evidence" value="ECO:0007669"/>
    <property type="project" value="InterPro"/>
</dbReference>
<dbReference type="InterPro" id="IPR027417">
    <property type="entry name" value="P-loop_NTPase"/>
</dbReference>
<dbReference type="SUPFAM" id="SSF52540">
    <property type="entry name" value="P-loop containing nucleoside triphosphate hydrolases"/>
    <property type="match status" value="2"/>
</dbReference>
<feature type="domain" description="AAA+ ATPase" evidence="2">
    <location>
        <begin position="1936"/>
        <end position="2063"/>
    </location>
</feature>
<reference evidence="3" key="1">
    <citation type="submission" date="2021-02" db="EMBL/GenBank/DDBJ databases">
        <authorList>
            <person name="Nowell W R."/>
        </authorList>
    </citation>
    <scope>NUCLEOTIDE SEQUENCE</scope>
</reference>
<dbReference type="GO" id="GO:0016887">
    <property type="term" value="F:ATP hydrolysis activity"/>
    <property type="evidence" value="ECO:0007669"/>
    <property type="project" value="InterPro"/>
</dbReference>
<dbReference type="SMART" id="SM00382">
    <property type="entry name" value="AAA"/>
    <property type="match status" value="2"/>
</dbReference>